<evidence type="ECO:0000313" key="1">
    <source>
        <dbReference type="EMBL" id="KAJ9086634.1"/>
    </source>
</evidence>
<organism evidence="1 2">
    <name type="scientific">Entomophthora muscae</name>
    <dbReference type="NCBI Taxonomy" id="34485"/>
    <lineage>
        <taxon>Eukaryota</taxon>
        <taxon>Fungi</taxon>
        <taxon>Fungi incertae sedis</taxon>
        <taxon>Zoopagomycota</taxon>
        <taxon>Entomophthoromycotina</taxon>
        <taxon>Entomophthoromycetes</taxon>
        <taxon>Entomophthorales</taxon>
        <taxon>Entomophthoraceae</taxon>
        <taxon>Entomophthora</taxon>
    </lineage>
</organism>
<sequence>MGVDSPAVGGALSPAGWLAAGAGAVRIDSSSSLETWAREQELNPDPRSPWAAGPVDQRTAHLRFSGIESLQAEAKNVGPCSETGQTKEIIAPNGRPITAPNRGTEAATISFMNFKSTPVANQEPSPGRGTGLRPNLMTTTLK</sequence>
<comment type="caution">
    <text evidence="1">The sequence shown here is derived from an EMBL/GenBank/DDBJ whole genome shotgun (WGS) entry which is preliminary data.</text>
</comment>
<accession>A0ACC2UHT0</accession>
<dbReference type="Proteomes" id="UP001165960">
    <property type="component" value="Unassembled WGS sequence"/>
</dbReference>
<gene>
    <name evidence="1" type="ORF">DSO57_1001916</name>
</gene>
<protein>
    <submittedName>
        <fullName evidence="1">Uncharacterized protein</fullName>
    </submittedName>
</protein>
<proteinExistence type="predicted"/>
<dbReference type="EMBL" id="QTSX02000714">
    <property type="protein sequence ID" value="KAJ9086634.1"/>
    <property type="molecule type" value="Genomic_DNA"/>
</dbReference>
<evidence type="ECO:0000313" key="2">
    <source>
        <dbReference type="Proteomes" id="UP001165960"/>
    </source>
</evidence>
<name>A0ACC2UHT0_9FUNG</name>
<reference evidence="1" key="1">
    <citation type="submission" date="2022-04" db="EMBL/GenBank/DDBJ databases">
        <title>Genome of the entomopathogenic fungus Entomophthora muscae.</title>
        <authorList>
            <person name="Elya C."/>
            <person name="Lovett B.R."/>
            <person name="Lee E."/>
            <person name="Macias A.M."/>
            <person name="Hajek A.E."/>
            <person name="De Bivort B.L."/>
            <person name="Kasson M.T."/>
            <person name="De Fine Licht H.H."/>
            <person name="Stajich J.E."/>
        </authorList>
    </citation>
    <scope>NUCLEOTIDE SEQUENCE</scope>
    <source>
        <strain evidence="1">Berkeley</strain>
    </source>
</reference>
<keyword evidence="2" id="KW-1185">Reference proteome</keyword>